<sequence length="149" mass="15604">MTLRPTDMLYKSAYGFFLASLLLGPLTGCGSRLATVTGTVSLGGDKVVKNESRRGYVSFVPASGDGVTASGSIDERGEYRLSLGSSQTLPPGEYAVSVRVCDVTPPPEPGGYSSSRDISPERYGSAKTSGLQYKLTPGSNRIEIALDAS</sequence>
<keyword evidence="3" id="KW-1185">Reference proteome</keyword>
<evidence type="ECO:0008006" key="4">
    <source>
        <dbReference type="Google" id="ProtNLM"/>
    </source>
</evidence>
<reference evidence="2 3" key="1">
    <citation type="submission" date="2019-02" db="EMBL/GenBank/DDBJ databases">
        <title>Deep-cultivation of Planctomycetes and their phenomic and genomic characterization uncovers novel biology.</title>
        <authorList>
            <person name="Wiegand S."/>
            <person name="Jogler M."/>
            <person name="Boedeker C."/>
            <person name="Pinto D."/>
            <person name="Vollmers J."/>
            <person name="Rivas-Marin E."/>
            <person name="Kohn T."/>
            <person name="Peeters S.H."/>
            <person name="Heuer A."/>
            <person name="Rast P."/>
            <person name="Oberbeckmann S."/>
            <person name="Bunk B."/>
            <person name="Jeske O."/>
            <person name="Meyerdierks A."/>
            <person name="Storesund J.E."/>
            <person name="Kallscheuer N."/>
            <person name="Luecker S."/>
            <person name="Lage O.M."/>
            <person name="Pohl T."/>
            <person name="Merkel B.J."/>
            <person name="Hornburger P."/>
            <person name="Mueller R.-W."/>
            <person name="Bruemmer F."/>
            <person name="Labrenz M."/>
            <person name="Spormann A.M."/>
            <person name="Op Den Camp H."/>
            <person name="Overmann J."/>
            <person name="Amann R."/>
            <person name="Jetten M.S.M."/>
            <person name="Mascher T."/>
            <person name="Medema M.H."/>
            <person name="Devos D.P."/>
            <person name="Kaster A.-K."/>
            <person name="Ovreas L."/>
            <person name="Rohde M."/>
            <person name="Galperin M.Y."/>
            <person name="Jogler C."/>
        </authorList>
    </citation>
    <scope>NUCLEOTIDE SEQUENCE [LARGE SCALE GENOMIC DNA]</scope>
    <source>
        <strain evidence="2 3">Pla111</strain>
    </source>
</reference>
<protein>
    <recommendedName>
        <fullName evidence="4">Carboxypeptidase regulatory-like domain-containing protein</fullName>
    </recommendedName>
</protein>
<dbReference type="Proteomes" id="UP000318995">
    <property type="component" value="Unassembled WGS sequence"/>
</dbReference>
<accession>A0A5C5WAX6</accession>
<name>A0A5C5WAX6_9BACT</name>
<organism evidence="2 3">
    <name type="scientific">Botrimarina hoheduenensis</name>
    <dbReference type="NCBI Taxonomy" id="2528000"/>
    <lineage>
        <taxon>Bacteria</taxon>
        <taxon>Pseudomonadati</taxon>
        <taxon>Planctomycetota</taxon>
        <taxon>Planctomycetia</taxon>
        <taxon>Pirellulales</taxon>
        <taxon>Lacipirellulaceae</taxon>
        <taxon>Botrimarina</taxon>
    </lineage>
</organism>
<dbReference type="EMBL" id="SJPH01000002">
    <property type="protein sequence ID" value="TWT47744.1"/>
    <property type="molecule type" value="Genomic_DNA"/>
</dbReference>
<proteinExistence type="predicted"/>
<gene>
    <name evidence="2" type="ORF">Pla111_13640</name>
</gene>
<dbReference type="OrthoDB" id="275291at2"/>
<dbReference type="AlphaFoldDB" id="A0A5C5WAX6"/>
<evidence type="ECO:0000256" key="1">
    <source>
        <dbReference type="SAM" id="MobiDB-lite"/>
    </source>
</evidence>
<evidence type="ECO:0000313" key="2">
    <source>
        <dbReference type="EMBL" id="TWT47744.1"/>
    </source>
</evidence>
<comment type="caution">
    <text evidence="2">The sequence shown here is derived from an EMBL/GenBank/DDBJ whole genome shotgun (WGS) entry which is preliminary data.</text>
</comment>
<feature type="region of interest" description="Disordered" evidence="1">
    <location>
        <begin position="105"/>
        <end position="132"/>
    </location>
</feature>
<evidence type="ECO:0000313" key="3">
    <source>
        <dbReference type="Proteomes" id="UP000318995"/>
    </source>
</evidence>
<dbReference type="RefSeq" id="WP_146572566.1">
    <property type="nucleotide sequence ID" value="NZ_SJPH01000002.1"/>
</dbReference>